<dbReference type="Pfam" id="PF02631">
    <property type="entry name" value="RecX_HTH2"/>
    <property type="match status" value="1"/>
</dbReference>
<keyword evidence="4 5" id="KW-0963">Cytoplasm</keyword>
<gene>
    <name evidence="5 8" type="primary">recX</name>
    <name evidence="8" type="ORF">PJU73_05320</name>
</gene>
<dbReference type="RefSeq" id="WP_237091539.1">
    <property type="nucleotide sequence ID" value="NZ_CP116766.1"/>
</dbReference>
<accession>A0ABY7RJ65</accession>
<dbReference type="HAMAP" id="MF_01114">
    <property type="entry name" value="RecX"/>
    <property type="match status" value="1"/>
</dbReference>
<proteinExistence type="inferred from homology"/>
<feature type="domain" description="RecX second three-helical" evidence="6">
    <location>
        <begin position="60"/>
        <end position="92"/>
    </location>
</feature>
<feature type="domain" description="RecX third three-helical" evidence="7">
    <location>
        <begin position="105"/>
        <end position="146"/>
    </location>
</feature>
<evidence type="ECO:0000256" key="1">
    <source>
        <dbReference type="ARBA" id="ARBA00004496"/>
    </source>
</evidence>
<evidence type="ECO:0000313" key="8">
    <source>
        <dbReference type="EMBL" id="WCL70806.1"/>
    </source>
</evidence>
<protein>
    <recommendedName>
        <fullName evidence="3 5">Regulatory protein RecX</fullName>
    </recommendedName>
</protein>
<dbReference type="Pfam" id="PF21981">
    <property type="entry name" value="RecX_HTH3"/>
    <property type="match status" value="1"/>
</dbReference>
<sequence length="155" mass="18063">MNRHTPKPTKSLRARAMDILSRQEISRSGLKKKLAPYAENEAELEAVLNEFAEQGWQSNSRYAEAYIHSKSARHGKNRLKQALAQQGIDPDISRHLLPDRETERRNAVNVLQKKFKHPAQDLKEKQKQIRFLAYRGFDMNTIQAALKCDWDEDFF</sequence>
<comment type="function">
    <text evidence="5">Modulates RecA activity.</text>
</comment>
<dbReference type="Proteomes" id="UP001221268">
    <property type="component" value="Chromosome"/>
</dbReference>
<dbReference type="InterPro" id="IPR053925">
    <property type="entry name" value="RecX_HTH_3rd"/>
</dbReference>
<reference evidence="8 9" key="1">
    <citation type="submission" date="2023-01" db="EMBL/GenBank/DDBJ databases">
        <authorList>
            <person name="Yang C."/>
        </authorList>
    </citation>
    <scope>NUCLEOTIDE SEQUENCE [LARGE SCALE GENOMIC DNA]</scope>
    <source>
        <strain evidence="8 9">ZJ106</strain>
    </source>
</reference>
<comment type="similarity">
    <text evidence="2 5">Belongs to the RecX family.</text>
</comment>
<name>A0ABY7RJ65_9NEIS</name>
<dbReference type="PANTHER" id="PTHR33602">
    <property type="entry name" value="REGULATORY PROTEIN RECX FAMILY PROTEIN"/>
    <property type="match status" value="1"/>
</dbReference>
<evidence type="ECO:0000259" key="6">
    <source>
        <dbReference type="Pfam" id="PF02631"/>
    </source>
</evidence>
<dbReference type="NCBIfam" id="NF001055">
    <property type="entry name" value="PRK00117.2-5"/>
    <property type="match status" value="1"/>
</dbReference>
<evidence type="ECO:0000256" key="3">
    <source>
        <dbReference type="ARBA" id="ARBA00018111"/>
    </source>
</evidence>
<evidence type="ECO:0000256" key="5">
    <source>
        <dbReference type="HAMAP-Rule" id="MF_01114"/>
    </source>
</evidence>
<dbReference type="InterPro" id="IPR003783">
    <property type="entry name" value="Regulatory_RecX"/>
</dbReference>
<organism evidence="8 9">
    <name type="scientific">Neisseria lisongii</name>
    <dbReference type="NCBI Taxonomy" id="2912188"/>
    <lineage>
        <taxon>Bacteria</taxon>
        <taxon>Pseudomonadati</taxon>
        <taxon>Pseudomonadota</taxon>
        <taxon>Betaproteobacteria</taxon>
        <taxon>Neisseriales</taxon>
        <taxon>Neisseriaceae</taxon>
        <taxon>Neisseria</taxon>
    </lineage>
</organism>
<comment type="subcellular location">
    <subcellularLocation>
        <location evidence="1 5">Cytoplasm</location>
    </subcellularLocation>
</comment>
<dbReference type="InterPro" id="IPR053924">
    <property type="entry name" value="RecX_HTH_2nd"/>
</dbReference>
<evidence type="ECO:0000259" key="7">
    <source>
        <dbReference type="Pfam" id="PF21981"/>
    </source>
</evidence>
<dbReference type="Gene3D" id="1.10.10.10">
    <property type="entry name" value="Winged helix-like DNA-binding domain superfamily/Winged helix DNA-binding domain"/>
    <property type="match status" value="3"/>
</dbReference>
<evidence type="ECO:0000313" key="9">
    <source>
        <dbReference type="Proteomes" id="UP001221268"/>
    </source>
</evidence>
<dbReference type="InterPro" id="IPR036388">
    <property type="entry name" value="WH-like_DNA-bd_sf"/>
</dbReference>
<evidence type="ECO:0000256" key="2">
    <source>
        <dbReference type="ARBA" id="ARBA00009695"/>
    </source>
</evidence>
<evidence type="ECO:0000256" key="4">
    <source>
        <dbReference type="ARBA" id="ARBA00022490"/>
    </source>
</evidence>
<keyword evidence="9" id="KW-1185">Reference proteome</keyword>
<dbReference type="PANTHER" id="PTHR33602:SF1">
    <property type="entry name" value="REGULATORY PROTEIN RECX FAMILY PROTEIN"/>
    <property type="match status" value="1"/>
</dbReference>
<dbReference type="EMBL" id="CP116766">
    <property type="protein sequence ID" value="WCL70806.1"/>
    <property type="molecule type" value="Genomic_DNA"/>
</dbReference>